<dbReference type="Proteomes" id="UP000199473">
    <property type="component" value="Unassembled WGS sequence"/>
</dbReference>
<dbReference type="AlphaFoldDB" id="A0A1I4CNE3"/>
<dbReference type="Gene3D" id="3.20.20.60">
    <property type="entry name" value="Phosphoenolpyruvate-binding domains"/>
    <property type="match status" value="1"/>
</dbReference>
<dbReference type="OrthoDB" id="9771433at2"/>
<dbReference type="Pfam" id="PF13714">
    <property type="entry name" value="PEP_mutase"/>
    <property type="match status" value="1"/>
</dbReference>
<keyword evidence="2" id="KW-1185">Reference proteome</keyword>
<dbReference type="PANTHER" id="PTHR42905:SF3">
    <property type="entry name" value="OXALOACETATE DECARBOXYLASE"/>
    <property type="match status" value="1"/>
</dbReference>
<dbReference type="SUPFAM" id="SSF51621">
    <property type="entry name" value="Phosphoenolpyruvate/pyruvate domain"/>
    <property type="match status" value="1"/>
</dbReference>
<dbReference type="InterPro" id="IPR015813">
    <property type="entry name" value="Pyrv/PenolPyrv_kinase-like_dom"/>
</dbReference>
<dbReference type="RefSeq" id="WP_092961518.1">
    <property type="nucleotide sequence ID" value="NZ_FOSQ01000008.1"/>
</dbReference>
<sequence length="286" mass="29150">MNATARRQAFRAILAGDSCVHPASVFDAISGRIAAEIGFETAILGGSVASQAVLGAPDHIILTLTELADLVRRITRGGAPPLLVDADHGFGNALNVMRTVEELEAAGVAALTIEDTLLPRPFGPDATALLPLEEGLGKIRAALAARSDPSLVIVARTGALGVTSTEDAIARARAYAGAGADGIFVTGLSDLAQLDALRDATGLPLLVGSAKAGIGGAAVLAAHGARVALQGHHTFPAAVKAMRDTLQALRDGTAPKDLPGIADGATMKRLQREAHYDAAIRDFLGG</sequence>
<dbReference type="CDD" id="cd00377">
    <property type="entry name" value="ICL_PEPM"/>
    <property type="match status" value="1"/>
</dbReference>
<reference evidence="1 2" key="1">
    <citation type="submission" date="2016-10" db="EMBL/GenBank/DDBJ databases">
        <authorList>
            <person name="de Groot N.N."/>
        </authorList>
    </citation>
    <scope>NUCLEOTIDE SEQUENCE [LARGE SCALE GENOMIC DNA]</scope>
    <source>
        <strain evidence="1 2">DSM 19981</strain>
    </source>
</reference>
<accession>A0A1I4CNE3</accession>
<organism evidence="1 2">
    <name type="scientific">Falsiroseomonas stagni DSM 19981</name>
    <dbReference type="NCBI Taxonomy" id="1123062"/>
    <lineage>
        <taxon>Bacteria</taxon>
        <taxon>Pseudomonadati</taxon>
        <taxon>Pseudomonadota</taxon>
        <taxon>Alphaproteobacteria</taxon>
        <taxon>Acetobacterales</taxon>
        <taxon>Roseomonadaceae</taxon>
        <taxon>Falsiroseomonas</taxon>
    </lineage>
</organism>
<evidence type="ECO:0000313" key="1">
    <source>
        <dbReference type="EMBL" id="SFK82812.1"/>
    </source>
</evidence>
<dbReference type="EMBL" id="FOSQ01000008">
    <property type="protein sequence ID" value="SFK82812.1"/>
    <property type="molecule type" value="Genomic_DNA"/>
</dbReference>
<name>A0A1I4CNE3_9PROT</name>
<dbReference type="GO" id="GO:0019629">
    <property type="term" value="P:propionate catabolic process, 2-methylcitrate cycle"/>
    <property type="evidence" value="ECO:0007669"/>
    <property type="project" value="TreeGrafter"/>
</dbReference>
<dbReference type="PANTHER" id="PTHR42905">
    <property type="entry name" value="PHOSPHOENOLPYRUVATE CARBOXYLASE"/>
    <property type="match status" value="1"/>
</dbReference>
<evidence type="ECO:0000313" key="2">
    <source>
        <dbReference type="Proteomes" id="UP000199473"/>
    </source>
</evidence>
<dbReference type="InterPro" id="IPR040442">
    <property type="entry name" value="Pyrv_kinase-like_dom_sf"/>
</dbReference>
<protein>
    <submittedName>
        <fullName evidence="1">Carboxyvinyl-carboxyphosphonate phosphorylmutase</fullName>
    </submittedName>
</protein>
<proteinExistence type="predicted"/>
<dbReference type="STRING" id="1123062.SAMN02745775_10857"/>
<dbReference type="GO" id="GO:0046421">
    <property type="term" value="F:methylisocitrate lyase activity"/>
    <property type="evidence" value="ECO:0007669"/>
    <property type="project" value="TreeGrafter"/>
</dbReference>
<gene>
    <name evidence="1" type="ORF">SAMN02745775_10857</name>
</gene>
<dbReference type="InterPro" id="IPR039556">
    <property type="entry name" value="ICL/PEPM"/>
</dbReference>